<evidence type="ECO:0000256" key="1">
    <source>
        <dbReference type="SAM" id="MobiDB-lite"/>
    </source>
</evidence>
<dbReference type="AlphaFoldDB" id="A0A674JS00"/>
<sequence length="315" mass="34224">APGPLVGWVGSCVTIPCSFNYRAGWTIRAVSWTRDGDQTVYHSDEARVHADFKGRTRYLGDLQHNCSLQVAGLRTSDQGTYCMNLHTLSDGKKYKWTSDQRQELRVSGNQLLSSTPSSTQGPWITSERPSLRRRMEPGPSLTCSVGAACPHHLSWYDHDGAWWSPGQTLGRAGVTELRISPSQLDPGAALRCQVDGYRDEYAPTGVRVTAAPGTSPQEGESVTLTCSYTCSLPAPNSYAWYRGGRQLGGSQQEMVLKSIAAEQAGEYHCQAANGLGQSLSPPITITVQWVGGWWSGMVGGRHLGECRGVANDFSL</sequence>
<evidence type="ECO:0000313" key="4">
    <source>
        <dbReference type="Proteomes" id="UP000472274"/>
    </source>
</evidence>
<dbReference type="Gene3D" id="2.60.40.10">
    <property type="entry name" value="Immunoglobulins"/>
    <property type="match status" value="2"/>
</dbReference>
<dbReference type="PROSITE" id="PS50835">
    <property type="entry name" value="IG_LIKE"/>
    <property type="match status" value="1"/>
</dbReference>
<dbReference type="Pfam" id="PF13895">
    <property type="entry name" value="Ig_2"/>
    <property type="match status" value="1"/>
</dbReference>
<dbReference type="SMART" id="SM00408">
    <property type="entry name" value="IGc2"/>
    <property type="match status" value="1"/>
</dbReference>
<dbReference type="InParanoid" id="A0A674JS00"/>
<reference evidence="3" key="1">
    <citation type="submission" date="2025-08" db="UniProtKB">
        <authorList>
            <consortium name="Ensembl"/>
        </authorList>
    </citation>
    <scope>IDENTIFICATION</scope>
</reference>
<proteinExistence type="predicted"/>
<dbReference type="GeneTree" id="ENSGT01150000286924"/>
<dbReference type="InterPro" id="IPR013783">
    <property type="entry name" value="Ig-like_fold"/>
</dbReference>
<feature type="region of interest" description="Disordered" evidence="1">
    <location>
        <begin position="111"/>
        <end position="137"/>
    </location>
</feature>
<dbReference type="InterPro" id="IPR003599">
    <property type="entry name" value="Ig_sub"/>
</dbReference>
<dbReference type="SUPFAM" id="SSF48726">
    <property type="entry name" value="Immunoglobulin"/>
    <property type="match status" value="2"/>
</dbReference>
<protein>
    <recommendedName>
        <fullName evidence="2">Ig-like domain-containing protein</fullName>
    </recommendedName>
</protein>
<dbReference type="Pfam" id="PF07686">
    <property type="entry name" value="V-set"/>
    <property type="match status" value="1"/>
</dbReference>
<dbReference type="Ensembl" id="ENSTMTT00000025445.1">
    <property type="protein sequence ID" value="ENSTMTP00000024581.1"/>
    <property type="gene ID" value="ENSTMTG00000017893.1"/>
</dbReference>
<dbReference type="SMART" id="SM00409">
    <property type="entry name" value="IG"/>
    <property type="match status" value="2"/>
</dbReference>
<dbReference type="Proteomes" id="UP000472274">
    <property type="component" value="Unplaced"/>
</dbReference>
<feature type="domain" description="Ig-like" evidence="2">
    <location>
        <begin position="203"/>
        <end position="286"/>
    </location>
</feature>
<keyword evidence="4" id="KW-1185">Reference proteome</keyword>
<dbReference type="InterPro" id="IPR003598">
    <property type="entry name" value="Ig_sub2"/>
</dbReference>
<dbReference type="InterPro" id="IPR013106">
    <property type="entry name" value="Ig_V-set"/>
</dbReference>
<feature type="compositionally biased region" description="Polar residues" evidence="1">
    <location>
        <begin position="111"/>
        <end position="123"/>
    </location>
</feature>
<name>A0A674JS00_9SAUR</name>
<evidence type="ECO:0000259" key="2">
    <source>
        <dbReference type="PROSITE" id="PS50835"/>
    </source>
</evidence>
<dbReference type="InterPro" id="IPR036179">
    <property type="entry name" value="Ig-like_dom_sf"/>
</dbReference>
<dbReference type="InterPro" id="IPR007110">
    <property type="entry name" value="Ig-like_dom"/>
</dbReference>
<accession>A0A674JS00</accession>
<evidence type="ECO:0000313" key="3">
    <source>
        <dbReference type="Ensembl" id="ENSTMTP00000024581.1"/>
    </source>
</evidence>
<dbReference type="PANTHER" id="PTHR46013:SF4">
    <property type="entry name" value="B-CELL RECEPTOR CD22-RELATED"/>
    <property type="match status" value="1"/>
</dbReference>
<organism evidence="3 4">
    <name type="scientific">Terrapene triunguis</name>
    <name type="common">Three-toed box turtle</name>
    <dbReference type="NCBI Taxonomy" id="2587831"/>
    <lineage>
        <taxon>Eukaryota</taxon>
        <taxon>Metazoa</taxon>
        <taxon>Chordata</taxon>
        <taxon>Craniata</taxon>
        <taxon>Vertebrata</taxon>
        <taxon>Euteleostomi</taxon>
        <taxon>Archelosauria</taxon>
        <taxon>Testudinata</taxon>
        <taxon>Testudines</taxon>
        <taxon>Cryptodira</taxon>
        <taxon>Durocryptodira</taxon>
        <taxon>Testudinoidea</taxon>
        <taxon>Emydidae</taxon>
        <taxon>Terrapene</taxon>
    </lineage>
</organism>
<dbReference type="PANTHER" id="PTHR46013">
    <property type="entry name" value="VASCULAR CELL ADHESION MOLECULE 1"/>
    <property type="match status" value="1"/>
</dbReference>
<reference evidence="3" key="2">
    <citation type="submission" date="2025-09" db="UniProtKB">
        <authorList>
            <consortium name="Ensembl"/>
        </authorList>
    </citation>
    <scope>IDENTIFICATION</scope>
</reference>